<accession>A0A9J5W0V0</accession>
<name>A0A9J5W0V0_SOLCO</name>
<reference evidence="1" key="1">
    <citation type="submission" date="2020-09" db="EMBL/GenBank/DDBJ databases">
        <title>De no assembly of potato wild relative species, Solanum commersonii.</title>
        <authorList>
            <person name="Cho K."/>
        </authorList>
    </citation>
    <scope>NUCLEOTIDE SEQUENCE</scope>
    <source>
        <strain evidence="1">LZ3.2</strain>
        <tissue evidence="1">Leaf</tissue>
    </source>
</reference>
<dbReference type="AlphaFoldDB" id="A0A9J5W0V0"/>
<dbReference type="Proteomes" id="UP000824120">
    <property type="component" value="Unassembled WGS sequence"/>
</dbReference>
<keyword evidence="2" id="KW-1185">Reference proteome</keyword>
<comment type="caution">
    <text evidence="1">The sequence shown here is derived from an EMBL/GenBank/DDBJ whole genome shotgun (WGS) entry which is preliminary data.</text>
</comment>
<sequence>MTTGGINQVAFLGDARRAHEPAARRTGGTKAARPSFARRSFVSFGQIRSRRRPHARCVYRIREFQPPLADHALAGEAREGVGRKSGFGFARRPNRGERRPITASNAGHWVCGTGYRRPATSTGFSACLFRCDRRGLRVRASLRRGIQPNRASPIPLMRRA</sequence>
<organism evidence="1 2">
    <name type="scientific">Solanum commersonii</name>
    <name type="common">Commerson's wild potato</name>
    <name type="synonym">Commerson's nightshade</name>
    <dbReference type="NCBI Taxonomy" id="4109"/>
    <lineage>
        <taxon>Eukaryota</taxon>
        <taxon>Viridiplantae</taxon>
        <taxon>Streptophyta</taxon>
        <taxon>Embryophyta</taxon>
        <taxon>Tracheophyta</taxon>
        <taxon>Spermatophyta</taxon>
        <taxon>Magnoliopsida</taxon>
        <taxon>eudicotyledons</taxon>
        <taxon>Gunneridae</taxon>
        <taxon>Pentapetalae</taxon>
        <taxon>asterids</taxon>
        <taxon>lamiids</taxon>
        <taxon>Solanales</taxon>
        <taxon>Solanaceae</taxon>
        <taxon>Solanoideae</taxon>
        <taxon>Solaneae</taxon>
        <taxon>Solanum</taxon>
    </lineage>
</organism>
<gene>
    <name evidence="1" type="ORF">H5410_064027</name>
</gene>
<dbReference type="EMBL" id="JACXVP010000019">
    <property type="protein sequence ID" value="KAG5568983.1"/>
    <property type="molecule type" value="Genomic_DNA"/>
</dbReference>
<evidence type="ECO:0000313" key="2">
    <source>
        <dbReference type="Proteomes" id="UP000824120"/>
    </source>
</evidence>
<protein>
    <submittedName>
        <fullName evidence="1">Uncharacterized protein</fullName>
    </submittedName>
</protein>
<proteinExistence type="predicted"/>
<evidence type="ECO:0000313" key="1">
    <source>
        <dbReference type="EMBL" id="KAG5568983.1"/>
    </source>
</evidence>